<proteinExistence type="predicted"/>
<keyword evidence="3" id="KW-1185">Reference proteome</keyword>
<dbReference type="InterPro" id="IPR027417">
    <property type="entry name" value="P-loop_NTPase"/>
</dbReference>
<sequence length="398" mass="46128">MEHFITSIHINEVRHLKNIEIKLSPEKRQHLILTGKNGSGKTSVLQAMKDYLQAIDDGVYQKLCIRRSYKSNDKFSELEKIVAETFAKYNSGVEVDVSNVVGLDRLYSQGEFVTAYFPADRKTVIHRAKGVQDVKLENQYSLDDTPENILLKYMVHLKTQQAYAKNENDLSVEKKIAEWFSRFENALKVLLSDDSIRLIYDYKNYNFLIEQKGRNPYSLDELSDGYSAIIGIVADLILRMDRNWLLKGELSQYDVEGVVLIDELETHLHVELQRKILPFLTEFFPRIQFIITTHSAYILNSISNACIYDLEKQVRFADFSSYSADEIAEGYFDAPNYSATMQDKILRYQHLVKQEELSDSEKAERAQLRIELKTANKLLEEDISDEFNRIEEKKDSNG</sequence>
<evidence type="ECO:0000259" key="1">
    <source>
        <dbReference type="Pfam" id="PF13304"/>
    </source>
</evidence>
<dbReference type="GO" id="GO:0016887">
    <property type="term" value="F:ATP hydrolysis activity"/>
    <property type="evidence" value="ECO:0007669"/>
    <property type="project" value="InterPro"/>
</dbReference>
<gene>
    <name evidence="2" type="ORF">WF787_01220</name>
</gene>
<dbReference type="InterPro" id="IPR051396">
    <property type="entry name" value="Bact_Antivir_Def_Nuclease"/>
</dbReference>
<dbReference type="PANTHER" id="PTHR43581">
    <property type="entry name" value="ATP/GTP PHOSPHATASE"/>
    <property type="match status" value="1"/>
</dbReference>
<evidence type="ECO:0000313" key="2">
    <source>
        <dbReference type="EMBL" id="MEJ3689847.1"/>
    </source>
</evidence>
<dbReference type="SUPFAM" id="SSF52540">
    <property type="entry name" value="P-loop containing nucleoside triphosphate hydrolases"/>
    <property type="match status" value="1"/>
</dbReference>
<dbReference type="PANTHER" id="PTHR43581:SF2">
    <property type="entry name" value="EXCINUCLEASE ATPASE SUBUNIT"/>
    <property type="match status" value="1"/>
</dbReference>
<reference evidence="2 3" key="1">
    <citation type="submission" date="2024-03" db="EMBL/GenBank/DDBJ databases">
        <authorList>
            <person name="Plomp N."/>
            <person name="Harmsen H.J."/>
        </authorList>
    </citation>
    <scope>NUCLEOTIDE SEQUENCE [LARGE SCALE GENOMIC DNA]</scope>
    <source>
        <strain evidence="2 3">HTF-76H</strain>
    </source>
</reference>
<dbReference type="EMBL" id="JBBFKC010000001">
    <property type="protein sequence ID" value="MEJ3689847.1"/>
    <property type="molecule type" value="Genomic_DNA"/>
</dbReference>
<dbReference type="Gene3D" id="3.40.50.300">
    <property type="entry name" value="P-loop containing nucleotide triphosphate hydrolases"/>
    <property type="match status" value="1"/>
</dbReference>
<comment type="caution">
    <text evidence="2">The sequence shown here is derived from an EMBL/GenBank/DDBJ whole genome shotgun (WGS) entry which is preliminary data.</text>
</comment>
<accession>A0AB35XU85</accession>
<evidence type="ECO:0000313" key="3">
    <source>
        <dbReference type="Proteomes" id="UP001379600"/>
    </source>
</evidence>
<dbReference type="GO" id="GO:0005524">
    <property type="term" value="F:ATP binding"/>
    <property type="evidence" value="ECO:0007669"/>
    <property type="project" value="InterPro"/>
</dbReference>
<protein>
    <submittedName>
        <fullName evidence="2">AAA family ATPase</fullName>
    </submittedName>
</protein>
<dbReference type="CDD" id="cd00267">
    <property type="entry name" value="ABC_ATPase"/>
    <property type="match status" value="1"/>
</dbReference>
<dbReference type="InterPro" id="IPR003959">
    <property type="entry name" value="ATPase_AAA_core"/>
</dbReference>
<dbReference type="Pfam" id="PF13304">
    <property type="entry name" value="AAA_21"/>
    <property type="match status" value="1"/>
</dbReference>
<dbReference type="AlphaFoldDB" id="A0AB35XU85"/>
<name>A0AB35XU85_9FIRM</name>
<dbReference type="RefSeq" id="WP_337678629.1">
    <property type="nucleotide sequence ID" value="NZ_JBBFKB010000006.1"/>
</dbReference>
<feature type="domain" description="ATPase AAA-type core" evidence="1">
    <location>
        <begin position="186"/>
        <end position="300"/>
    </location>
</feature>
<organism evidence="2 3">
    <name type="scientific">Faecalibacterium taiwanense</name>
    <dbReference type="NCBI Taxonomy" id="3030638"/>
    <lineage>
        <taxon>Bacteria</taxon>
        <taxon>Bacillati</taxon>
        <taxon>Bacillota</taxon>
        <taxon>Clostridia</taxon>
        <taxon>Eubacteriales</taxon>
        <taxon>Oscillospiraceae</taxon>
        <taxon>Faecalibacterium</taxon>
    </lineage>
</organism>
<dbReference type="Proteomes" id="UP001379600">
    <property type="component" value="Unassembled WGS sequence"/>
</dbReference>